<keyword evidence="1" id="KW-0812">Transmembrane</keyword>
<accession>A0A9J6RQF7</accession>
<dbReference type="SUPFAM" id="SSF52833">
    <property type="entry name" value="Thioredoxin-like"/>
    <property type="match status" value="1"/>
</dbReference>
<organism evidence="2 3">
    <name type="scientific">Dasania phycosphaerae</name>
    <dbReference type="NCBI Taxonomy" id="2950436"/>
    <lineage>
        <taxon>Bacteria</taxon>
        <taxon>Pseudomonadati</taxon>
        <taxon>Pseudomonadota</taxon>
        <taxon>Gammaproteobacteria</taxon>
        <taxon>Cellvibrionales</taxon>
        <taxon>Spongiibacteraceae</taxon>
        <taxon>Dasania</taxon>
    </lineage>
</organism>
<proteinExistence type="predicted"/>
<feature type="transmembrane region" description="Helical" evidence="1">
    <location>
        <begin position="17"/>
        <end position="40"/>
    </location>
</feature>
<keyword evidence="1" id="KW-0472">Membrane</keyword>
<comment type="caution">
    <text evidence="2">The sequence shown here is derived from an EMBL/GenBank/DDBJ whole genome shotgun (WGS) entry which is preliminary data.</text>
</comment>
<dbReference type="InterPro" id="IPR036249">
    <property type="entry name" value="Thioredoxin-like_sf"/>
</dbReference>
<dbReference type="RefSeq" id="WP_258332441.1">
    <property type="nucleotide sequence ID" value="NZ_JAPTGG010000011.1"/>
</dbReference>
<evidence type="ECO:0000313" key="2">
    <source>
        <dbReference type="EMBL" id="MCZ0866277.1"/>
    </source>
</evidence>
<gene>
    <name evidence="2" type="ORF">O0V09_13785</name>
</gene>
<dbReference type="AlphaFoldDB" id="A0A9J6RQF7"/>
<protein>
    <submittedName>
        <fullName evidence="2">Uncharacterized protein</fullName>
    </submittedName>
</protein>
<keyword evidence="1" id="KW-1133">Transmembrane helix</keyword>
<dbReference type="Gene3D" id="3.40.30.10">
    <property type="entry name" value="Glutaredoxin"/>
    <property type="match status" value="1"/>
</dbReference>
<evidence type="ECO:0000313" key="3">
    <source>
        <dbReference type="Proteomes" id="UP001069090"/>
    </source>
</evidence>
<name>A0A9J6RQF7_9GAMM</name>
<dbReference type="EMBL" id="JAPTGG010000011">
    <property type="protein sequence ID" value="MCZ0866277.1"/>
    <property type="molecule type" value="Genomic_DNA"/>
</dbReference>
<dbReference type="Proteomes" id="UP001069090">
    <property type="component" value="Unassembled WGS sequence"/>
</dbReference>
<keyword evidence="3" id="KW-1185">Reference proteome</keyword>
<evidence type="ECO:0000256" key="1">
    <source>
        <dbReference type="SAM" id="Phobius"/>
    </source>
</evidence>
<reference evidence="2 3" key="1">
    <citation type="submission" date="2022-12" db="EMBL/GenBank/DDBJ databases">
        <title>Dasania phycosphaerae sp. nov., isolated from particulate material of the south coast of Korea.</title>
        <authorList>
            <person name="Jiang Y."/>
        </authorList>
    </citation>
    <scope>NUCLEOTIDE SEQUENCE [LARGE SCALE GENOMIC DNA]</scope>
    <source>
        <strain evidence="2 3">GY-19</strain>
    </source>
</reference>
<sequence length="211" mass="23802">MTELAAKQQSKAGSGRTVLYAIVGIPVAVLLLSTLLYYMVNNKVLDLGTVNNGVLITPPLQLAELPLTTRNGQPYDYSQPEPKWSFVVIGGSECQHSCERMLYLSRQAHHALERRVPQVRRLYLNYDDSVGQSLQGLLAEQYNTTDMLYVAKKDLQQLLAGSAVAELAENRFYVVDHHGWLMMYYQAEDLQQGTLNDLGKKVIKDMKRLLK</sequence>